<accession>A0A934WSX0</accession>
<sequence length="333" mass="36108">MKRLLCGAICAIILLALSACATAKPAVTSFEAMDTLMTLTVYGDDKVGDQLRSRIDELDSLLDMTDESSELYRLNREKSASVSPDTAALLKRSLQLSEALRGSFDLTVCPAVQAWGFTSGDYRIPDDDELKKLSEMIDYRQVTLDGDSVKLSDNTRVDLGAVAKGYAADCCGKLLEESKAQAAVLNLGGTIRLYGRKPDGSPFKVGVADPGNPAAYFGYLSLDGGTVATSGGYERYFERDGRRYIHILDPKTAAPVENGIQSVTILTDDGTAADALSTALFVMGRDRAIEYYHTHPSFDFVILTDDGTISLTEGITDRFTLAQGYDLRIETIN</sequence>
<keyword evidence="12" id="KW-1003">Cell membrane</keyword>
<keyword evidence="7 10" id="KW-0460">Magnesium</keyword>
<reference evidence="13" key="1">
    <citation type="submission" date="2021-01" db="EMBL/GenBank/DDBJ databases">
        <title>Genome public.</title>
        <authorList>
            <person name="Liu C."/>
            <person name="Sun Q."/>
        </authorList>
    </citation>
    <scope>NUCLEOTIDE SEQUENCE</scope>
    <source>
        <strain evidence="13">M6</strain>
    </source>
</reference>
<comment type="function">
    <text evidence="12">Flavin transferase that catalyzes the transfer of the FMN moiety of FAD and its covalent binding to the hydroxyl group of a threonine residue in a target flavoprotein.</text>
</comment>
<evidence type="ECO:0000256" key="6">
    <source>
        <dbReference type="ARBA" id="ARBA00022827"/>
    </source>
</evidence>
<evidence type="ECO:0000256" key="3">
    <source>
        <dbReference type="ARBA" id="ARBA00022630"/>
    </source>
</evidence>
<comment type="cofactor">
    <cofactor evidence="11">
        <name>Mg(2+)</name>
        <dbReference type="ChEBI" id="CHEBI:18420"/>
    </cofactor>
    <cofactor evidence="11">
        <name>Mn(2+)</name>
        <dbReference type="ChEBI" id="CHEBI:29035"/>
    </cofactor>
    <text evidence="11">Magnesium. Can also use manganese.</text>
</comment>
<keyword evidence="14" id="KW-1185">Reference proteome</keyword>
<comment type="similarity">
    <text evidence="10 12">Belongs to the ApbE family.</text>
</comment>
<keyword evidence="12" id="KW-0449">Lipoprotein</keyword>
<dbReference type="InterPro" id="IPR003374">
    <property type="entry name" value="ApbE-like_sf"/>
</dbReference>
<dbReference type="Pfam" id="PF02424">
    <property type="entry name" value="ApbE"/>
    <property type="match status" value="1"/>
</dbReference>
<proteinExistence type="inferred from homology"/>
<dbReference type="SUPFAM" id="SSF143631">
    <property type="entry name" value="ApbE-like"/>
    <property type="match status" value="1"/>
</dbReference>
<feature type="binding site" evidence="11">
    <location>
        <position position="274"/>
    </location>
    <ligand>
        <name>Mg(2+)</name>
        <dbReference type="ChEBI" id="CHEBI:18420"/>
    </ligand>
</feature>
<evidence type="ECO:0000313" key="14">
    <source>
        <dbReference type="Proteomes" id="UP000633365"/>
    </source>
</evidence>
<evidence type="ECO:0000256" key="9">
    <source>
        <dbReference type="ARBA" id="ARBA00048540"/>
    </source>
</evidence>
<feature type="binding site" evidence="11">
    <location>
        <position position="161"/>
    </location>
    <ligand>
        <name>Mg(2+)</name>
        <dbReference type="ChEBI" id="CHEBI:18420"/>
    </ligand>
</feature>
<evidence type="ECO:0000256" key="1">
    <source>
        <dbReference type="ARBA" id="ARBA00011955"/>
    </source>
</evidence>
<comment type="catalytic activity">
    <reaction evidence="9 10 12">
        <text>L-threonyl-[protein] + FAD = FMN-L-threonyl-[protein] + AMP + H(+)</text>
        <dbReference type="Rhea" id="RHEA:36847"/>
        <dbReference type="Rhea" id="RHEA-COMP:11060"/>
        <dbReference type="Rhea" id="RHEA-COMP:11061"/>
        <dbReference type="ChEBI" id="CHEBI:15378"/>
        <dbReference type="ChEBI" id="CHEBI:30013"/>
        <dbReference type="ChEBI" id="CHEBI:57692"/>
        <dbReference type="ChEBI" id="CHEBI:74257"/>
        <dbReference type="ChEBI" id="CHEBI:456215"/>
        <dbReference type="EC" id="2.7.1.180"/>
    </reaction>
</comment>
<evidence type="ECO:0000256" key="11">
    <source>
        <dbReference type="PIRSR" id="PIRSR006268-2"/>
    </source>
</evidence>
<evidence type="ECO:0000256" key="4">
    <source>
        <dbReference type="ARBA" id="ARBA00022679"/>
    </source>
</evidence>
<evidence type="ECO:0000256" key="7">
    <source>
        <dbReference type="ARBA" id="ARBA00022842"/>
    </source>
</evidence>
<comment type="caution">
    <text evidence="13">The sequence shown here is derived from an EMBL/GenBank/DDBJ whole genome shotgun (WGS) entry which is preliminary data.</text>
</comment>
<evidence type="ECO:0000256" key="12">
    <source>
        <dbReference type="RuleBase" id="RU363002"/>
    </source>
</evidence>
<dbReference type="GO" id="GO:0016740">
    <property type="term" value="F:transferase activity"/>
    <property type="evidence" value="ECO:0007669"/>
    <property type="project" value="UniProtKB-UniRule"/>
</dbReference>
<dbReference type="PANTHER" id="PTHR30040">
    <property type="entry name" value="THIAMINE BIOSYNTHESIS LIPOPROTEIN APBE"/>
    <property type="match status" value="1"/>
</dbReference>
<feature type="signal peptide" evidence="12">
    <location>
        <begin position="1"/>
        <end position="23"/>
    </location>
</feature>
<keyword evidence="12" id="KW-0997">Cell inner membrane</keyword>
<evidence type="ECO:0000256" key="2">
    <source>
        <dbReference type="ARBA" id="ARBA00016337"/>
    </source>
</evidence>
<dbReference type="AlphaFoldDB" id="A0A934WSX0"/>
<evidence type="ECO:0000313" key="13">
    <source>
        <dbReference type="EMBL" id="MBK6089334.1"/>
    </source>
</evidence>
<keyword evidence="6 10" id="KW-0274">FAD</keyword>
<feature type="binding site" evidence="11">
    <location>
        <position position="278"/>
    </location>
    <ligand>
        <name>Mg(2+)</name>
        <dbReference type="ChEBI" id="CHEBI:18420"/>
    </ligand>
</feature>
<keyword evidence="12" id="KW-0472">Membrane</keyword>
<evidence type="ECO:0000256" key="10">
    <source>
        <dbReference type="PIRNR" id="PIRNR006268"/>
    </source>
</evidence>
<comment type="subcellular location">
    <subcellularLocation>
        <location evidence="12">Cell inner membrane</location>
        <topology evidence="12">Lipid-anchor</topology>
        <orientation evidence="12">Periplasmic side</orientation>
    </subcellularLocation>
</comment>
<name>A0A934WSX0_9FIRM</name>
<protein>
    <recommendedName>
        <fullName evidence="2 10">FAD:protein FMN transferase</fullName>
        <ecNumber evidence="1 10">2.7.1.180</ecNumber>
    </recommendedName>
    <alternativeName>
        <fullName evidence="8 10">Flavin transferase</fullName>
    </alternativeName>
</protein>
<keyword evidence="4 10" id="KW-0808">Transferase</keyword>
<keyword evidence="5 10" id="KW-0479">Metal-binding</keyword>
<keyword evidence="12" id="KW-0732">Signal</keyword>
<dbReference type="EC" id="2.7.1.180" evidence="1 10"/>
<dbReference type="InterPro" id="IPR024932">
    <property type="entry name" value="ApbE"/>
</dbReference>
<keyword evidence="3 10" id="KW-0285">Flavoprotein</keyword>
<gene>
    <name evidence="13" type="ORF">JKK62_11900</name>
</gene>
<dbReference type="EMBL" id="JAEQMG010000125">
    <property type="protein sequence ID" value="MBK6089334.1"/>
    <property type="molecule type" value="Genomic_DNA"/>
</dbReference>
<dbReference type="PIRSF" id="PIRSF006268">
    <property type="entry name" value="ApbE"/>
    <property type="match status" value="1"/>
</dbReference>
<dbReference type="PANTHER" id="PTHR30040:SF2">
    <property type="entry name" value="FAD:PROTEIN FMN TRANSFERASE"/>
    <property type="match status" value="1"/>
</dbReference>
<dbReference type="GO" id="GO:0046872">
    <property type="term" value="F:metal ion binding"/>
    <property type="evidence" value="ECO:0007669"/>
    <property type="project" value="UniProtKB-UniRule"/>
</dbReference>
<dbReference type="RefSeq" id="WP_201428079.1">
    <property type="nucleotide sequence ID" value="NZ_JAEQMG010000125.1"/>
</dbReference>
<organism evidence="13 14">
    <name type="scientific">Ruminococcus difficilis</name>
    <dbReference type="NCBI Taxonomy" id="2763069"/>
    <lineage>
        <taxon>Bacteria</taxon>
        <taxon>Bacillati</taxon>
        <taxon>Bacillota</taxon>
        <taxon>Clostridia</taxon>
        <taxon>Eubacteriales</taxon>
        <taxon>Oscillospiraceae</taxon>
        <taxon>Ruminococcus</taxon>
    </lineage>
</organism>
<evidence type="ECO:0000256" key="8">
    <source>
        <dbReference type="ARBA" id="ARBA00031306"/>
    </source>
</evidence>
<feature type="chain" id="PRO_5039758627" description="FAD:protein FMN transferase" evidence="12">
    <location>
        <begin position="24"/>
        <end position="333"/>
    </location>
</feature>
<dbReference type="Gene3D" id="3.10.520.10">
    <property type="entry name" value="ApbE-like domains"/>
    <property type="match status" value="1"/>
</dbReference>
<evidence type="ECO:0000256" key="5">
    <source>
        <dbReference type="ARBA" id="ARBA00022723"/>
    </source>
</evidence>
<dbReference type="PROSITE" id="PS51257">
    <property type="entry name" value="PROKAR_LIPOPROTEIN"/>
    <property type="match status" value="1"/>
</dbReference>
<dbReference type="Proteomes" id="UP000633365">
    <property type="component" value="Unassembled WGS sequence"/>
</dbReference>
<dbReference type="GO" id="GO:0005886">
    <property type="term" value="C:plasma membrane"/>
    <property type="evidence" value="ECO:0007669"/>
    <property type="project" value="UniProtKB-SubCell"/>
</dbReference>